<comment type="catalytic activity">
    <reaction evidence="14">
        <text>adenosine(37) in tRNA + 2 reduced [2Fe-2S]-[ferredoxin] + 2 S-adenosyl-L-methionine = 2-methyladenosine(37) in tRNA + 5'-deoxyadenosine + L-methionine + 2 oxidized [2Fe-2S]-[ferredoxin] + S-adenosyl-L-homocysteine</text>
        <dbReference type="Rhea" id="RHEA:43332"/>
        <dbReference type="Rhea" id="RHEA-COMP:10000"/>
        <dbReference type="Rhea" id="RHEA-COMP:10001"/>
        <dbReference type="Rhea" id="RHEA-COMP:10162"/>
        <dbReference type="Rhea" id="RHEA-COMP:10485"/>
        <dbReference type="ChEBI" id="CHEBI:17319"/>
        <dbReference type="ChEBI" id="CHEBI:33737"/>
        <dbReference type="ChEBI" id="CHEBI:33738"/>
        <dbReference type="ChEBI" id="CHEBI:57844"/>
        <dbReference type="ChEBI" id="CHEBI:57856"/>
        <dbReference type="ChEBI" id="CHEBI:59789"/>
        <dbReference type="ChEBI" id="CHEBI:74411"/>
        <dbReference type="ChEBI" id="CHEBI:74497"/>
        <dbReference type="EC" id="2.1.1.192"/>
    </reaction>
</comment>
<dbReference type="Pfam" id="PF04055">
    <property type="entry name" value="Radical_SAM"/>
    <property type="match status" value="1"/>
</dbReference>
<keyword evidence="13 14" id="KW-1015">Disulfide bond</keyword>
<evidence type="ECO:0000256" key="3">
    <source>
        <dbReference type="ARBA" id="ARBA00022485"/>
    </source>
</evidence>
<evidence type="ECO:0000256" key="6">
    <source>
        <dbReference type="ARBA" id="ARBA00022603"/>
    </source>
</evidence>
<keyword evidence="7 14" id="KW-0808">Transferase</keyword>
<evidence type="ECO:0000259" key="15">
    <source>
        <dbReference type="PROSITE" id="PS51918"/>
    </source>
</evidence>
<feature type="binding site" evidence="14">
    <location>
        <begin position="167"/>
        <end position="168"/>
    </location>
    <ligand>
        <name>S-adenosyl-L-methionine</name>
        <dbReference type="ChEBI" id="CHEBI:59789"/>
    </ligand>
</feature>
<feature type="domain" description="Radical SAM core" evidence="15">
    <location>
        <begin position="102"/>
        <end position="336"/>
    </location>
</feature>
<reference evidence="16" key="1">
    <citation type="journal article" date="2021" name="Microb. Physiol.">
        <title>Proteogenomic Insights into the Physiology of Marine, Sulfate-Reducing, Filamentous Desulfonema limicola and Desulfonema magnum.</title>
        <authorList>
            <person name="Schnaars V."/>
            <person name="Wohlbrand L."/>
            <person name="Scheve S."/>
            <person name="Hinrichs C."/>
            <person name="Reinhardt R."/>
            <person name="Rabus R."/>
        </authorList>
    </citation>
    <scope>NUCLEOTIDE SEQUENCE</scope>
    <source>
        <strain evidence="16">5ac10</strain>
    </source>
</reference>
<dbReference type="PIRSF" id="PIRSF006004">
    <property type="entry name" value="CHP00048"/>
    <property type="match status" value="1"/>
</dbReference>
<feature type="binding site" evidence="14">
    <location>
        <position position="200"/>
    </location>
    <ligand>
        <name>S-adenosyl-L-methionine</name>
        <dbReference type="ChEBI" id="CHEBI:59789"/>
    </ligand>
</feature>
<evidence type="ECO:0000256" key="5">
    <source>
        <dbReference type="ARBA" id="ARBA00022552"/>
    </source>
</evidence>
<dbReference type="Gene3D" id="1.10.150.530">
    <property type="match status" value="1"/>
</dbReference>
<dbReference type="GO" id="GO:0030488">
    <property type="term" value="P:tRNA methylation"/>
    <property type="evidence" value="ECO:0007669"/>
    <property type="project" value="UniProtKB-UniRule"/>
</dbReference>
<evidence type="ECO:0000256" key="1">
    <source>
        <dbReference type="ARBA" id="ARBA00004496"/>
    </source>
</evidence>
<keyword evidence="11 14" id="KW-0408">Iron</keyword>
<dbReference type="GO" id="GO:0051539">
    <property type="term" value="F:4 iron, 4 sulfur cluster binding"/>
    <property type="evidence" value="ECO:0007669"/>
    <property type="project" value="UniProtKB-UniRule"/>
</dbReference>
<keyword evidence="8 14" id="KW-0949">S-adenosyl-L-methionine</keyword>
<dbReference type="EC" id="2.1.1.192" evidence="14"/>
<evidence type="ECO:0000256" key="11">
    <source>
        <dbReference type="ARBA" id="ARBA00023004"/>
    </source>
</evidence>
<dbReference type="KEGG" id="dli:dnl_20380"/>
<accession>A0A975B730</accession>
<evidence type="ECO:0000256" key="14">
    <source>
        <dbReference type="HAMAP-Rule" id="MF_01849"/>
    </source>
</evidence>
<dbReference type="GO" id="GO:0070475">
    <property type="term" value="P:rRNA base methylation"/>
    <property type="evidence" value="ECO:0007669"/>
    <property type="project" value="UniProtKB-UniRule"/>
</dbReference>
<dbReference type="CDD" id="cd01335">
    <property type="entry name" value="Radical_SAM"/>
    <property type="match status" value="1"/>
</dbReference>
<dbReference type="InterPro" id="IPR048641">
    <property type="entry name" value="RlmN_N"/>
</dbReference>
<comment type="caution">
    <text evidence="14">Lacks conserved residue(s) required for the propagation of feature annotation.</text>
</comment>
<keyword evidence="12 14" id="KW-0411">Iron-sulfur</keyword>
<feature type="binding site" evidence="14">
    <location>
        <position position="120"/>
    </location>
    <ligand>
        <name>[4Fe-4S] cluster</name>
        <dbReference type="ChEBI" id="CHEBI:49883"/>
        <note>4Fe-4S-S-AdoMet</note>
    </ligand>
</feature>
<name>A0A975B730_9BACT</name>
<dbReference type="EMBL" id="CP061799">
    <property type="protein sequence ID" value="QTA79760.1"/>
    <property type="molecule type" value="Genomic_DNA"/>
</dbReference>
<keyword evidence="5 14" id="KW-0698">rRNA processing</keyword>
<feature type="active site" description="S-methylcysteine intermediate" evidence="14">
    <location>
        <position position="341"/>
    </location>
</feature>
<evidence type="ECO:0000256" key="4">
    <source>
        <dbReference type="ARBA" id="ARBA00022490"/>
    </source>
</evidence>
<dbReference type="AlphaFoldDB" id="A0A975B730"/>
<evidence type="ECO:0000256" key="9">
    <source>
        <dbReference type="ARBA" id="ARBA00022694"/>
    </source>
</evidence>
<organism evidence="16 17">
    <name type="scientific">Desulfonema limicola</name>
    <dbReference type="NCBI Taxonomy" id="45656"/>
    <lineage>
        <taxon>Bacteria</taxon>
        <taxon>Pseudomonadati</taxon>
        <taxon>Thermodesulfobacteriota</taxon>
        <taxon>Desulfobacteria</taxon>
        <taxon>Desulfobacterales</taxon>
        <taxon>Desulfococcaceae</taxon>
        <taxon>Desulfonema</taxon>
    </lineage>
</organism>
<dbReference type="InterPro" id="IPR027492">
    <property type="entry name" value="RNA_MTrfase_RlmN"/>
</dbReference>
<keyword evidence="3 14" id="KW-0004">4Fe-4S</keyword>
<dbReference type="Proteomes" id="UP000663720">
    <property type="component" value="Chromosome"/>
</dbReference>
<keyword evidence="4 14" id="KW-0963">Cytoplasm</keyword>
<feature type="binding site" evidence="14">
    <location>
        <position position="116"/>
    </location>
    <ligand>
        <name>[4Fe-4S] cluster</name>
        <dbReference type="ChEBI" id="CHEBI:49883"/>
        <note>4Fe-4S-S-AdoMet</note>
    </ligand>
</feature>
<gene>
    <name evidence="14 16" type="primary">rlmN</name>
    <name evidence="16" type="ORF">dnl_20380</name>
</gene>
<dbReference type="InterPro" id="IPR007197">
    <property type="entry name" value="rSAM"/>
</dbReference>
<feature type="binding site" evidence="14">
    <location>
        <begin position="222"/>
        <end position="224"/>
    </location>
    <ligand>
        <name>S-adenosyl-L-methionine</name>
        <dbReference type="ChEBI" id="CHEBI:59789"/>
    </ligand>
</feature>
<keyword evidence="17" id="KW-1185">Reference proteome</keyword>
<evidence type="ECO:0000313" key="17">
    <source>
        <dbReference type="Proteomes" id="UP000663720"/>
    </source>
</evidence>
<dbReference type="PROSITE" id="PS51918">
    <property type="entry name" value="RADICAL_SAM"/>
    <property type="match status" value="1"/>
</dbReference>
<dbReference type="InterPro" id="IPR058240">
    <property type="entry name" value="rSAM_sf"/>
</dbReference>
<dbReference type="HAMAP" id="MF_01849">
    <property type="entry name" value="RNA_methyltr_RlmN"/>
    <property type="match status" value="1"/>
</dbReference>
<evidence type="ECO:0000256" key="10">
    <source>
        <dbReference type="ARBA" id="ARBA00022723"/>
    </source>
</evidence>
<dbReference type="FunFam" id="3.20.20.70:FF:000014">
    <property type="entry name" value="Probable dual-specificity RNA methyltransferase RlmN"/>
    <property type="match status" value="1"/>
</dbReference>
<comment type="catalytic activity">
    <reaction evidence="14">
        <text>adenosine(2503) in 23S rRNA + 2 reduced [2Fe-2S]-[ferredoxin] + 2 S-adenosyl-L-methionine = 2-methyladenosine(2503) in 23S rRNA + 5'-deoxyadenosine + L-methionine + 2 oxidized [2Fe-2S]-[ferredoxin] + S-adenosyl-L-homocysteine</text>
        <dbReference type="Rhea" id="RHEA:42916"/>
        <dbReference type="Rhea" id="RHEA-COMP:10000"/>
        <dbReference type="Rhea" id="RHEA-COMP:10001"/>
        <dbReference type="Rhea" id="RHEA-COMP:10152"/>
        <dbReference type="Rhea" id="RHEA-COMP:10282"/>
        <dbReference type="ChEBI" id="CHEBI:17319"/>
        <dbReference type="ChEBI" id="CHEBI:33737"/>
        <dbReference type="ChEBI" id="CHEBI:33738"/>
        <dbReference type="ChEBI" id="CHEBI:57844"/>
        <dbReference type="ChEBI" id="CHEBI:57856"/>
        <dbReference type="ChEBI" id="CHEBI:59789"/>
        <dbReference type="ChEBI" id="CHEBI:74411"/>
        <dbReference type="ChEBI" id="CHEBI:74497"/>
        <dbReference type="EC" id="2.1.1.192"/>
    </reaction>
</comment>
<evidence type="ECO:0000256" key="2">
    <source>
        <dbReference type="ARBA" id="ARBA00007544"/>
    </source>
</evidence>
<evidence type="ECO:0000256" key="8">
    <source>
        <dbReference type="ARBA" id="ARBA00022691"/>
    </source>
</evidence>
<dbReference type="GO" id="GO:0002935">
    <property type="term" value="F:tRNA (adenine(37)-C2)-methyltransferase activity"/>
    <property type="evidence" value="ECO:0007669"/>
    <property type="project" value="UniProtKB-UniRule"/>
</dbReference>
<dbReference type="SFLD" id="SFLDF00275">
    <property type="entry name" value="adenosine_C2_methyltransferase"/>
    <property type="match status" value="1"/>
</dbReference>
<dbReference type="InterPro" id="IPR040072">
    <property type="entry name" value="Methyltransferase_A"/>
</dbReference>
<dbReference type="PANTHER" id="PTHR30544:SF5">
    <property type="entry name" value="RADICAL SAM CORE DOMAIN-CONTAINING PROTEIN"/>
    <property type="match status" value="1"/>
</dbReference>
<keyword evidence="6 14" id="KW-0489">Methyltransferase</keyword>
<dbReference type="GO" id="GO:0070040">
    <property type="term" value="F:rRNA (adenine(2503)-C2-)-methyltransferase activity"/>
    <property type="evidence" value="ECO:0007669"/>
    <property type="project" value="UniProtKB-UniRule"/>
</dbReference>
<dbReference type="InterPro" id="IPR013785">
    <property type="entry name" value="Aldolase_TIM"/>
</dbReference>
<feature type="binding site" evidence="14">
    <location>
        <position position="298"/>
    </location>
    <ligand>
        <name>S-adenosyl-L-methionine</name>
        <dbReference type="ChEBI" id="CHEBI:59789"/>
    </ligand>
</feature>
<feature type="binding site" evidence="14">
    <location>
        <position position="123"/>
    </location>
    <ligand>
        <name>[4Fe-4S] cluster</name>
        <dbReference type="ChEBI" id="CHEBI:49883"/>
        <note>4Fe-4S-S-AdoMet</note>
    </ligand>
</feature>
<keyword evidence="10 14" id="KW-0479">Metal-binding</keyword>
<dbReference type="Pfam" id="PF21016">
    <property type="entry name" value="RlmN_N"/>
    <property type="match status" value="1"/>
</dbReference>
<dbReference type="PANTHER" id="PTHR30544">
    <property type="entry name" value="23S RRNA METHYLTRANSFERASE"/>
    <property type="match status" value="1"/>
</dbReference>
<dbReference type="GO" id="GO:0000049">
    <property type="term" value="F:tRNA binding"/>
    <property type="evidence" value="ECO:0007669"/>
    <property type="project" value="UniProtKB-UniRule"/>
</dbReference>
<dbReference type="SFLD" id="SFLDG01062">
    <property type="entry name" value="methyltransferase_(Class_A)"/>
    <property type="match status" value="1"/>
</dbReference>
<evidence type="ECO:0000313" key="16">
    <source>
        <dbReference type="EMBL" id="QTA79760.1"/>
    </source>
</evidence>
<dbReference type="GO" id="GO:0046872">
    <property type="term" value="F:metal ion binding"/>
    <property type="evidence" value="ECO:0007669"/>
    <property type="project" value="UniProtKB-KW"/>
</dbReference>
<comment type="cofactor">
    <cofactor evidence="14">
        <name>[4Fe-4S] cluster</name>
        <dbReference type="ChEBI" id="CHEBI:49883"/>
    </cofactor>
    <text evidence="14">Binds 1 [4Fe-4S] cluster. The cluster is coordinated with 3 cysteines and an exchangeable S-adenosyl-L-methionine.</text>
</comment>
<dbReference type="GO" id="GO:0019843">
    <property type="term" value="F:rRNA binding"/>
    <property type="evidence" value="ECO:0007669"/>
    <property type="project" value="UniProtKB-UniRule"/>
</dbReference>
<sequence>MTYTFEKTDIKELTKDQLISWLKQKNIAPFRAGQIMKWVYLHQADQFEQMTDLGKDIRVLLSEHFSIQRLNVQNCEISKDGSVKNLLKLQDGNLIESVLIPEKNHYTLCISSQAGCALGCKFCLTAQNGFTRNLTMGEIIAQVRDPVKTIKSDDTRRLTNIVFMGMGEPLANYKNVVNALSIITDSDFGLKMSTRRITISTAGLIEKFPNLDQDTGVNLAVSLNAADNKTRDMLMPINKKYPIEALLDACKKYPLRPRRRITFEYILIQGINDSVKDAENLAKLLQKVKAKVNLIPFNEHRQSPFKRPDESAIHKFQDILVNKNLTAVIRYSKGLDISAACGQLSAKETVF</sequence>
<dbReference type="InterPro" id="IPR004383">
    <property type="entry name" value="rRNA_lsu_MTrfase_RlmN/Cfr"/>
</dbReference>
<dbReference type="SUPFAM" id="SSF102114">
    <property type="entry name" value="Radical SAM enzymes"/>
    <property type="match status" value="1"/>
</dbReference>
<comment type="miscellaneous">
    <text evidence="14">Reaction proceeds by a ping-pong mechanism involving intermediate methylation of a conserved cysteine residue.</text>
</comment>
<evidence type="ECO:0000256" key="7">
    <source>
        <dbReference type="ARBA" id="ARBA00022679"/>
    </source>
</evidence>
<dbReference type="Gene3D" id="3.20.20.70">
    <property type="entry name" value="Aldolase class I"/>
    <property type="match status" value="1"/>
</dbReference>
<comment type="subcellular location">
    <subcellularLocation>
        <location evidence="1 14">Cytoplasm</location>
    </subcellularLocation>
</comment>
<keyword evidence="9 14" id="KW-0819">tRNA processing</keyword>
<dbReference type="RefSeq" id="WP_207691472.1">
    <property type="nucleotide sequence ID" value="NZ_CP061799.1"/>
</dbReference>
<evidence type="ECO:0000256" key="12">
    <source>
        <dbReference type="ARBA" id="ARBA00023014"/>
    </source>
</evidence>
<comment type="function">
    <text evidence="14">Specifically methylates position 2 of adenine 2503 in 23S rRNA and position 2 of adenine 37 in tRNAs.</text>
</comment>
<proteinExistence type="inferred from homology"/>
<evidence type="ECO:0000256" key="13">
    <source>
        <dbReference type="ARBA" id="ARBA00023157"/>
    </source>
</evidence>
<protein>
    <recommendedName>
        <fullName evidence="14">Probable dual-specificity RNA methyltransferase RlmN</fullName>
        <ecNumber evidence="14">2.1.1.192</ecNumber>
    </recommendedName>
    <alternativeName>
        <fullName evidence="14">23S rRNA (adenine(2503)-C(2))-methyltransferase</fullName>
    </alternativeName>
    <alternativeName>
        <fullName evidence="14">23S rRNA m2A2503 methyltransferase</fullName>
    </alternativeName>
    <alternativeName>
        <fullName evidence="14">Ribosomal RNA large subunit methyltransferase N</fullName>
    </alternativeName>
    <alternativeName>
        <fullName evidence="14">tRNA (adenine(37)-C(2))-methyltransferase</fullName>
    </alternativeName>
    <alternativeName>
        <fullName evidence="14">tRNA m2A37 methyltransferase</fullName>
    </alternativeName>
</protein>
<dbReference type="NCBIfam" id="TIGR00048">
    <property type="entry name" value="rRNA_mod_RlmN"/>
    <property type="match status" value="1"/>
</dbReference>
<dbReference type="GO" id="GO:0005737">
    <property type="term" value="C:cytoplasm"/>
    <property type="evidence" value="ECO:0007669"/>
    <property type="project" value="UniProtKB-SubCell"/>
</dbReference>
<comment type="similarity">
    <text evidence="2 14">Belongs to the radical SAM superfamily. RlmN family.</text>
</comment>
<feature type="active site" description="Proton acceptor" evidence="14">
    <location>
        <position position="96"/>
    </location>
</feature>
<dbReference type="SFLD" id="SFLDS00029">
    <property type="entry name" value="Radical_SAM"/>
    <property type="match status" value="1"/>
</dbReference>